<name>S4VXL4_9VIRU</name>
<protein>
    <submittedName>
        <fullName evidence="1">Uncharacterized protein</fullName>
    </submittedName>
</protein>
<dbReference type="GeneID" id="16511905"/>
<dbReference type="Proteomes" id="UP000201566">
    <property type="component" value="Segment"/>
</dbReference>
<proteinExistence type="predicted"/>
<organism evidence="1 2">
    <name type="scientific">Pandoravirus dulcis</name>
    <dbReference type="NCBI Taxonomy" id="1349409"/>
    <lineage>
        <taxon>Viruses</taxon>
        <taxon>Pandoravirus</taxon>
    </lineage>
</organism>
<reference evidence="1 2" key="1">
    <citation type="journal article" date="2013" name="Science">
        <title>Pandoraviruses: amoeba viruses with genomes up to 2.5 Mb reaching that of parasitic eukaryotes.</title>
        <authorList>
            <person name="Philippe N."/>
            <person name="Legendre M."/>
            <person name="Doutre G."/>
            <person name="Coute Y."/>
            <person name="Poirot O."/>
            <person name="Lescot M."/>
            <person name="Arslan D."/>
            <person name="Seltzer V."/>
            <person name="Bertaux L."/>
            <person name="Bruley C."/>
            <person name="Garin J."/>
            <person name="Claverie J.M."/>
            <person name="Abergel C."/>
        </authorList>
    </citation>
    <scope>NUCLEOTIDE SEQUENCE [LARGE SCALE GENOMIC DNA]</scope>
    <source>
        <strain evidence="1">Melbourne</strain>
    </source>
</reference>
<dbReference type="RefSeq" id="YP_008319480.1">
    <property type="nucleotide sequence ID" value="NC_021858.1"/>
</dbReference>
<dbReference type="EMBL" id="KC977570">
    <property type="protein sequence ID" value="AGO82811.1"/>
    <property type="molecule type" value="Genomic_DNA"/>
</dbReference>
<evidence type="ECO:0000313" key="1">
    <source>
        <dbReference type="EMBL" id="AGO82811.1"/>
    </source>
</evidence>
<dbReference type="KEGG" id="vg:16511905"/>
<accession>S4VXL4</accession>
<sequence>MQRRLPVILGHDRIEAQRAARRHARLDDFVHPRSDDGTRHLTADDRTHTRDALDHLRMFILDAAVHGTPADDETRVRAEGRCRHVDVMRTEAASPVDVIPQTRPVNCRSVAAVDPFTLHRTPLGRRHRLCHSSHCWYSLLPSVLSLVCPLVAADLGDGDLFRIVDSARALWRCA</sequence>
<gene>
    <name evidence="1" type="ORF">pdul_cds_664</name>
</gene>
<evidence type="ECO:0000313" key="2">
    <source>
        <dbReference type="Proteomes" id="UP000201566"/>
    </source>
</evidence>